<dbReference type="PANTHER" id="PTHR36306:SF3">
    <property type="entry name" value="GLYCOSIDE HYDROLASE FAMILY 57"/>
    <property type="match status" value="1"/>
</dbReference>
<evidence type="ECO:0000259" key="3">
    <source>
        <dbReference type="Pfam" id="PF03065"/>
    </source>
</evidence>
<dbReference type="InterPro" id="IPR052046">
    <property type="entry name" value="GH57_Enzymes"/>
</dbReference>
<dbReference type="Pfam" id="PF12055">
    <property type="entry name" value="DUF3536"/>
    <property type="match status" value="1"/>
</dbReference>
<dbReference type="GO" id="GO:0005975">
    <property type="term" value="P:carbohydrate metabolic process"/>
    <property type="evidence" value="ECO:0007669"/>
    <property type="project" value="InterPro"/>
</dbReference>
<dbReference type="Proteomes" id="UP000233256">
    <property type="component" value="Unassembled WGS sequence"/>
</dbReference>
<comment type="similarity">
    <text evidence="1">Belongs to the glycosyl hydrolase 57 family.</text>
</comment>
<dbReference type="InterPro" id="IPR021923">
    <property type="entry name" value="DUF3536"/>
</dbReference>
<name>A0A2N1PQH8_9BACT</name>
<evidence type="ECO:0000313" key="4">
    <source>
        <dbReference type="EMBL" id="PKK90596.1"/>
    </source>
</evidence>
<dbReference type="Pfam" id="PF03065">
    <property type="entry name" value="Glyco_hydro_57"/>
    <property type="match status" value="1"/>
</dbReference>
<dbReference type="AlphaFoldDB" id="A0A2N1PQH8"/>
<accession>A0A2N1PQH8</accession>
<protein>
    <recommendedName>
        <fullName evidence="3">Glycoside hydrolase family 57 N-terminal domain-containing protein</fullName>
    </recommendedName>
</protein>
<dbReference type="Gene3D" id="3.20.110.20">
    <property type="match status" value="1"/>
</dbReference>
<dbReference type="CDD" id="cd10797">
    <property type="entry name" value="GH57N_APU_like_1"/>
    <property type="match status" value="1"/>
</dbReference>
<feature type="domain" description="Glycoside hydrolase family 57 N-terminal" evidence="3">
    <location>
        <begin position="97"/>
        <end position="315"/>
    </location>
</feature>
<reference evidence="4 5" key="1">
    <citation type="journal article" date="2017" name="ISME J.">
        <title>Potential for microbial H2 and metal transformations associated with novel bacteria and archaea in deep terrestrial subsurface sediments.</title>
        <authorList>
            <person name="Hernsdorf A.W."/>
            <person name="Amano Y."/>
            <person name="Miyakawa K."/>
            <person name="Ise K."/>
            <person name="Suzuki Y."/>
            <person name="Anantharaman K."/>
            <person name="Probst A."/>
            <person name="Burstein D."/>
            <person name="Thomas B.C."/>
            <person name="Banfield J.F."/>
        </authorList>
    </citation>
    <scope>NUCLEOTIDE SEQUENCE [LARGE SCALE GENOMIC DNA]</scope>
    <source>
        <strain evidence="4">HGW-Wallbacteria-1</strain>
    </source>
</reference>
<organism evidence="4 5">
    <name type="scientific">Candidatus Wallbacteria bacterium HGW-Wallbacteria-1</name>
    <dbReference type="NCBI Taxonomy" id="2013854"/>
    <lineage>
        <taxon>Bacteria</taxon>
        <taxon>Candidatus Walliibacteriota</taxon>
    </lineage>
</organism>
<evidence type="ECO:0000256" key="2">
    <source>
        <dbReference type="ARBA" id="ARBA00023277"/>
    </source>
</evidence>
<dbReference type="InterPro" id="IPR011330">
    <property type="entry name" value="Glyco_hydro/deAcase_b/a-brl"/>
</dbReference>
<proteinExistence type="inferred from homology"/>
<dbReference type="GO" id="GO:0003824">
    <property type="term" value="F:catalytic activity"/>
    <property type="evidence" value="ECO:0007669"/>
    <property type="project" value="InterPro"/>
</dbReference>
<comment type="caution">
    <text evidence="4">The sequence shown here is derived from an EMBL/GenBank/DDBJ whole genome shotgun (WGS) entry which is preliminary data.</text>
</comment>
<evidence type="ECO:0000256" key="1">
    <source>
        <dbReference type="ARBA" id="ARBA00006821"/>
    </source>
</evidence>
<dbReference type="EMBL" id="PGXC01000005">
    <property type="protein sequence ID" value="PKK90596.1"/>
    <property type="molecule type" value="Genomic_DNA"/>
</dbReference>
<dbReference type="SUPFAM" id="SSF88713">
    <property type="entry name" value="Glycoside hydrolase/deacetylase"/>
    <property type="match status" value="1"/>
</dbReference>
<dbReference type="PANTHER" id="PTHR36306">
    <property type="entry name" value="ALPHA-AMYLASE-RELATED-RELATED"/>
    <property type="match status" value="1"/>
</dbReference>
<gene>
    <name evidence="4" type="ORF">CVV64_09575</name>
</gene>
<evidence type="ECO:0000313" key="5">
    <source>
        <dbReference type="Proteomes" id="UP000233256"/>
    </source>
</evidence>
<keyword evidence="2" id="KW-0119">Carbohydrate metabolism</keyword>
<dbReference type="InterPro" id="IPR004300">
    <property type="entry name" value="Glyco_hydro_57_N"/>
</dbReference>
<sequence>MDRSRVPVSLSDQESRGAILSRPSLIIHGHFYQPPRENPWTGMSSRESGAYPYFNYNAKIQAECYGANSMSWRLDSHGRITDIVNNYNYLSFNFGPTLLSWMKQNSPDTFRRIQEADRYSCRGGGLSGNAMAQAYNHMILPLADSLDRETQIIWGLRDFNNCFNRDSRGMWLPETAINNVIAADLVRLGVEHIILSPTQAEKVRKTGDTHWRDVSDNTIDPFRPYLLRTPHGDLKVFFYHMSLSAAISFNHLLTSSDALLHGIIEAFPTNHRGVPPVLLIATDGEVYGHHEVRGDMCLSALFSQALKGYDIDITNPGQYLDANSVTHEVLLKEGYRGEGTAWSCSHSLGRWSRDCGCSTDSRAGWNQKWRGPFRNSLDKLRDGLRKVFIASSSDLFEDPWQARNEFQRIFSVNEFSEKSDALAVLVKSRNRNSRGMVRALSLLESQRYAMYMYTSCGWFFSDVSRIEAVQNMRFAWRAVELVSDYCDISALWSSFLKDLETVESNVEEYGTGRRVLEKLCAPEIFDHARAAAFHFMNRCYPEVSTQDISGDHGGYLVETSGKTEPESSQAAGSLNPDNCNIQLSVMEKTTGRTRKYNCSLYEKRIDQNSAIAGSGWLFLDSSWGCRLKSAEEDVEKADFVSSGEICNLEILGRGNESFLFMNINSMPVNERALMVEGVFSRSLTQLRSLYRHIYADNRAMVETMLETGLPLPAEMVFPFKVSMEERVNHLIGQIGFTGAEKTSERVSEILGKCRSLGIEIDLSQLTNRVCETIGQEVANLDSANLTVSAVLMGLTEFAMRLGLGMRIEESVAKVFNTLVRSAANYEMKILNGHVEEVSYPDLVRLVMLAERMNINCSEFKERLNPFRSQSLSTGVDFNE</sequence>